<name>A0A913YS77_EXADI</name>
<feature type="compositionally biased region" description="Polar residues" evidence="1">
    <location>
        <begin position="8"/>
        <end position="20"/>
    </location>
</feature>
<dbReference type="Proteomes" id="UP000887567">
    <property type="component" value="Unplaced"/>
</dbReference>
<dbReference type="GeneID" id="114576256"/>
<proteinExistence type="predicted"/>
<reference evidence="2" key="1">
    <citation type="submission" date="2022-11" db="UniProtKB">
        <authorList>
            <consortium name="EnsemblMetazoa"/>
        </authorList>
    </citation>
    <scope>IDENTIFICATION</scope>
</reference>
<keyword evidence="3" id="KW-1185">Reference proteome</keyword>
<dbReference type="AlphaFoldDB" id="A0A913YS77"/>
<dbReference type="KEGG" id="epa:114576256"/>
<accession>A0A913YS77</accession>
<protein>
    <submittedName>
        <fullName evidence="2">Uncharacterized protein</fullName>
    </submittedName>
</protein>
<dbReference type="EnsemblMetazoa" id="XM_028662549.1">
    <property type="protein sequence ID" value="XP_028518350.1"/>
    <property type="gene ID" value="LOC114576256"/>
</dbReference>
<feature type="region of interest" description="Disordered" evidence="1">
    <location>
        <begin position="1"/>
        <end position="41"/>
    </location>
</feature>
<organism evidence="2 3">
    <name type="scientific">Exaiptasia diaphana</name>
    <name type="common">Tropical sea anemone</name>
    <name type="synonym">Aiptasia pulchella</name>
    <dbReference type="NCBI Taxonomy" id="2652724"/>
    <lineage>
        <taxon>Eukaryota</taxon>
        <taxon>Metazoa</taxon>
        <taxon>Cnidaria</taxon>
        <taxon>Anthozoa</taxon>
        <taxon>Hexacorallia</taxon>
        <taxon>Actiniaria</taxon>
        <taxon>Aiptasiidae</taxon>
        <taxon>Exaiptasia</taxon>
    </lineage>
</organism>
<dbReference type="RefSeq" id="XP_028518350.1">
    <property type="nucleotide sequence ID" value="XM_028662549.1"/>
</dbReference>
<evidence type="ECO:0000256" key="1">
    <source>
        <dbReference type="SAM" id="MobiDB-lite"/>
    </source>
</evidence>
<evidence type="ECO:0000313" key="3">
    <source>
        <dbReference type="Proteomes" id="UP000887567"/>
    </source>
</evidence>
<evidence type="ECO:0000313" key="2">
    <source>
        <dbReference type="EnsemblMetazoa" id="XP_028518350.1"/>
    </source>
</evidence>
<sequence>MTPHRRNSVPNQAATTNITMDNRERTGKIAKPSQSQEERRLAMGTRLSISRCTVSSMAKEEFPYPVNKNKALNQGIKFVIVNCRVAKLRSSRVTSASSLYRK</sequence>